<evidence type="ECO:0000313" key="2">
    <source>
        <dbReference type="Proteomes" id="UP000028924"/>
    </source>
</evidence>
<dbReference type="RefSeq" id="XP_011398197.1">
    <property type="nucleotide sequence ID" value="XM_011399895.1"/>
</dbReference>
<sequence>MVPPKRDWGAEGMALVLEYHDCSSAAAAAGLLAVLTEHFLDADWLAKGLGVALVDGRDVVRARQALEALLAAHSRPPHGPASQLAFPPPTSLHGAAVFSLASVQDSTPAVLGMRLHGRSGRLPNADLAATLSRVAELTPGPARFDRAGIFTWAVLEPTLRSFLATAAGAGDGLHAVFLEAGTDAATLDWPLPEPSDRGAMRQALRSMEGSLRALSNLEERLHHASSMYWPAGGRHVVDGAALLAAGIACLVALALELGHSEDADPNPSSHTVVGLPSLAALSLRHALSVHLACHLGAAGALCLPRLSAERIGEAGVLAVAAAAWVLAAGEAAGAPPGPIPLPKLTAGLCLVFGPALLLLNAPLLILMTLLPSWCAGVSLSCCRHGEEFEVWG</sequence>
<dbReference type="OrthoDB" id="515634at2759"/>
<dbReference type="Proteomes" id="UP000028924">
    <property type="component" value="Unassembled WGS sequence"/>
</dbReference>
<dbReference type="AlphaFoldDB" id="A0A087SHV1"/>
<dbReference type="KEGG" id="apro:F751_3985"/>
<name>A0A087SHV1_AUXPR</name>
<dbReference type="EMBL" id="KL662114">
    <property type="protein sequence ID" value="KFM25305.1"/>
    <property type="molecule type" value="Genomic_DNA"/>
</dbReference>
<dbReference type="PANTHER" id="PTHR13304:SF0">
    <property type="entry name" value="GLYCOSYLPHOSPHATIDYLINOSITOL ANCHOR ATTACHMENT 1 PROTEIN"/>
    <property type="match status" value="1"/>
</dbReference>
<protein>
    <recommendedName>
        <fullName evidence="3">Glycosylphosphatidylinositol anchor attachment 1 protein</fullName>
    </recommendedName>
</protein>
<evidence type="ECO:0008006" key="3">
    <source>
        <dbReference type="Google" id="ProtNLM"/>
    </source>
</evidence>
<organism evidence="1 2">
    <name type="scientific">Auxenochlorella protothecoides</name>
    <name type="common">Green microalga</name>
    <name type="synonym">Chlorella protothecoides</name>
    <dbReference type="NCBI Taxonomy" id="3075"/>
    <lineage>
        <taxon>Eukaryota</taxon>
        <taxon>Viridiplantae</taxon>
        <taxon>Chlorophyta</taxon>
        <taxon>core chlorophytes</taxon>
        <taxon>Trebouxiophyceae</taxon>
        <taxon>Chlorellales</taxon>
        <taxon>Chlorellaceae</taxon>
        <taxon>Auxenochlorella</taxon>
    </lineage>
</organism>
<dbReference type="GO" id="GO:0042765">
    <property type="term" value="C:GPI-anchor transamidase complex"/>
    <property type="evidence" value="ECO:0007669"/>
    <property type="project" value="InterPro"/>
</dbReference>
<keyword evidence="2" id="KW-1185">Reference proteome</keyword>
<dbReference type="Pfam" id="PF04114">
    <property type="entry name" value="Gaa1"/>
    <property type="match status" value="1"/>
</dbReference>
<gene>
    <name evidence="1" type="ORF">F751_3985</name>
</gene>
<dbReference type="GeneID" id="23615376"/>
<dbReference type="PANTHER" id="PTHR13304">
    <property type="entry name" value="GLYCOSYLPHOSPHATIDYLINOSITOL ANCHOR ATTACHMENT 1 PROTEIN"/>
    <property type="match status" value="1"/>
</dbReference>
<dbReference type="InterPro" id="IPR007246">
    <property type="entry name" value="Gaa1"/>
</dbReference>
<proteinExistence type="predicted"/>
<evidence type="ECO:0000313" key="1">
    <source>
        <dbReference type="EMBL" id="KFM25305.1"/>
    </source>
</evidence>
<dbReference type="GO" id="GO:0016255">
    <property type="term" value="P:attachment of GPI anchor to protein"/>
    <property type="evidence" value="ECO:0007669"/>
    <property type="project" value="TreeGrafter"/>
</dbReference>
<accession>A0A087SHV1</accession>
<reference evidence="1 2" key="1">
    <citation type="journal article" date="2014" name="BMC Genomics">
        <title>Oil accumulation mechanisms of the oleaginous microalga Chlorella protothecoides revealed through its genome, transcriptomes, and proteomes.</title>
        <authorList>
            <person name="Gao C."/>
            <person name="Wang Y."/>
            <person name="Shen Y."/>
            <person name="Yan D."/>
            <person name="He X."/>
            <person name="Dai J."/>
            <person name="Wu Q."/>
        </authorList>
    </citation>
    <scope>NUCLEOTIDE SEQUENCE [LARGE SCALE GENOMIC DNA]</scope>
    <source>
        <strain evidence="1 2">0710</strain>
    </source>
</reference>
<dbReference type="STRING" id="3075.A0A087SHV1"/>